<accession>A0A2X0IS11</accession>
<evidence type="ECO:0008006" key="4">
    <source>
        <dbReference type="Google" id="ProtNLM"/>
    </source>
</evidence>
<feature type="non-terminal residue" evidence="2">
    <location>
        <position position="1"/>
    </location>
</feature>
<sequence>GGGPYGPGPFDGGPVPPPPPPIPPRRNNLLRACGMWTLLCCTCQACCRDEYESPCTGHRKRGACRDCDCDCDCCDCCCCDQSCCEAIECCGALDGCSC</sequence>
<reference evidence="2 3" key="1">
    <citation type="submission" date="2018-06" db="EMBL/GenBank/DDBJ databases">
        <title>Streptacidiphilus pinicola sp. nov., isolated from pine grove soil.</title>
        <authorList>
            <person name="Roh S.G."/>
            <person name="Park S."/>
            <person name="Kim M.-K."/>
            <person name="Yun B.-R."/>
            <person name="Park J."/>
            <person name="Kim M.J."/>
            <person name="Kim Y.S."/>
            <person name="Kim S.B."/>
        </authorList>
    </citation>
    <scope>NUCLEOTIDE SEQUENCE [LARGE SCALE GENOMIC DNA]</scope>
    <source>
        <strain evidence="2 3">MMS16-CNU450</strain>
    </source>
</reference>
<feature type="compositionally biased region" description="Gly residues" evidence="1">
    <location>
        <begin position="1"/>
        <end position="11"/>
    </location>
</feature>
<dbReference type="AlphaFoldDB" id="A0A2X0IS11"/>
<proteinExistence type="predicted"/>
<name>A0A2X0IS11_9ACTN</name>
<evidence type="ECO:0000313" key="3">
    <source>
        <dbReference type="Proteomes" id="UP000248889"/>
    </source>
</evidence>
<comment type="caution">
    <text evidence="2">The sequence shown here is derived from an EMBL/GenBank/DDBJ whole genome shotgun (WGS) entry which is preliminary data.</text>
</comment>
<dbReference type="Proteomes" id="UP000248889">
    <property type="component" value="Unassembled WGS sequence"/>
</dbReference>
<organism evidence="2 3">
    <name type="scientific">Streptacidiphilus pinicola</name>
    <dbReference type="NCBI Taxonomy" id="2219663"/>
    <lineage>
        <taxon>Bacteria</taxon>
        <taxon>Bacillati</taxon>
        <taxon>Actinomycetota</taxon>
        <taxon>Actinomycetes</taxon>
        <taxon>Kitasatosporales</taxon>
        <taxon>Streptomycetaceae</taxon>
        <taxon>Streptacidiphilus</taxon>
    </lineage>
</organism>
<keyword evidence="3" id="KW-1185">Reference proteome</keyword>
<gene>
    <name evidence="2" type="ORF">DN069_38735</name>
</gene>
<evidence type="ECO:0000256" key="1">
    <source>
        <dbReference type="SAM" id="MobiDB-lite"/>
    </source>
</evidence>
<dbReference type="EMBL" id="QKYN01000257">
    <property type="protein sequence ID" value="RAG80326.1"/>
    <property type="molecule type" value="Genomic_DNA"/>
</dbReference>
<evidence type="ECO:0000313" key="2">
    <source>
        <dbReference type="EMBL" id="RAG80326.1"/>
    </source>
</evidence>
<protein>
    <recommendedName>
        <fullName evidence="4">Cysteine-rich transmembrane CYSTM domain-containing protein</fullName>
    </recommendedName>
</protein>
<feature type="region of interest" description="Disordered" evidence="1">
    <location>
        <begin position="1"/>
        <end position="21"/>
    </location>
</feature>